<dbReference type="GO" id="GO:0007030">
    <property type="term" value="P:Golgi organization"/>
    <property type="evidence" value="ECO:0007669"/>
    <property type="project" value="TreeGrafter"/>
</dbReference>
<dbReference type="PANTHER" id="PTHR17985:SF8">
    <property type="entry name" value="TRANSPORT AND GOLGI ORGANIZATION PROTEIN 2 HOMOLOG"/>
    <property type="match status" value="1"/>
</dbReference>
<dbReference type="Pfam" id="PF05742">
    <property type="entry name" value="TANGO2"/>
    <property type="match status" value="2"/>
</dbReference>
<dbReference type="OrthoDB" id="191601at2759"/>
<organism evidence="2 5">
    <name type="scientific">Puccinia coronata f. sp. avenae</name>
    <dbReference type="NCBI Taxonomy" id="200324"/>
    <lineage>
        <taxon>Eukaryota</taxon>
        <taxon>Fungi</taxon>
        <taxon>Dikarya</taxon>
        <taxon>Basidiomycota</taxon>
        <taxon>Pucciniomycotina</taxon>
        <taxon>Pucciniomycetes</taxon>
        <taxon>Pucciniales</taxon>
        <taxon>Pucciniaceae</taxon>
        <taxon>Puccinia</taxon>
    </lineage>
</organism>
<dbReference type="Proteomes" id="UP000235392">
    <property type="component" value="Unassembled WGS sequence"/>
</dbReference>
<reference evidence="4 5" key="1">
    <citation type="submission" date="2017-11" db="EMBL/GenBank/DDBJ databases">
        <title>De novo assembly and phasing of dikaryotic genomes from two isolates of Puccinia coronata f. sp. avenae, the causal agent of oat crown rust.</title>
        <authorList>
            <person name="Miller M.E."/>
            <person name="Zhang Y."/>
            <person name="Omidvar V."/>
            <person name="Sperschneider J."/>
            <person name="Schwessinger B."/>
            <person name="Raley C."/>
            <person name="Palmer J.M."/>
            <person name="Garnica D."/>
            <person name="Upadhyaya N."/>
            <person name="Rathjen J."/>
            <person name="Taylor J.M."/>
            <person name="Park R.F."/>
            <person name="Dodds P.N."/>
            <person name="Hirsch C.D."/>
            <person name="Kianian S.F."/>
            <person name="Figueroa M."/>
        </authorList>
    </citation>
    <scope>NUCLEOTIDE SEQUENCE [LARGE SCALE GENOMIC DNA]</scope>
    <source>
        <strain evidence="1">12NC29</strain>
        <strain evidence="2">12SD80</strain>
    </source>
</reference>
<evidence type="ECO:0000313" key="4">
    <source>
        <dbReference type="Proteomes" id="UP000235388"/>
    </source>
</evidence>
<dbReference type="EMBL" id="PGCJ01000793">
    <property type="protein sequence ID" value="PLW20716.1"/>
    <property type="molecule type" value="Genomic_DNA"/>
</dbReference>
<dbReference type="GO" id="GO:0005794">
    <property type="term" value="C:Golgi apparatus"/>
    <property type="evidence" value="ECO:0007669"/>
    <property type="project" value="TreeGrafter"/>
</dbReference>
<accession>A0A2N5U9I8</accession>
<dbReference type="PANTHER" id="PTHR17985">
    <property type="entry name" value="SER/THR-RICH PROTEIN T10 IN DGCR REGION"/>
    <property type="match status" value="1"/>
</dbReference>
<gene>
    <name evidence="3" type="ORF">PCANC_06377</name>
    <name evidence="1" type="ORF">PCANC_07358</name>
    <name evidence="2" type="ORF">PCASD_14303</name>
</gene>
<dbReference type="InterPro" id="IPR008551">
    <property type="entry name" value="TANGO2"/>
</dbReference>
<evidence type="ECO:0000313" key="5">
    <source>
        <dbReference type="Proteomes" id="UP000235392"/>
    </source>
</evidence>
<dbReference type="STRING" id="200324.A0A2N5U9I8"/>
<dbReference type="EMBL" id="PGCI01000198">
    <property type="protein sequence ID" value="PLW34409.1"/>
    <property type="molecule type" value="Genomic_DNA"/>
</dbReference>
<evidence type="ECO:0000313" key="1">
    <source>
        <dbReference type="EMBL" id="PLW20716.1"/>
    </source>
</evidence>
<dbReference type="Proteomes" id="UP000235388">
    <property type="component" value="Unassembled WGS sequence"/>
</dbReference>
<evidence type="ECO:0000313" key="2">
    <source>
        <dbReference type="EMBL" id="PLW34409.1"/>
    </source>
</evidence>
<comment type="caution">
    <text evidence="2">The sequence shown here is derived from an EMBL/GenBank/DDBJ whole genome shotgun (WGS) entry which is preliminary data.</text>
</comment>
<dbReference type="AlphaFoldDB" id="A0A2N5U9I8"/>
<dbReference type="GO" id="GO:0009306">
    <property type="term" value="P:protein secretion"/>
    <property type="evidence" value="ECO:0007669"/>
    <property type="project" value="TreeGrafter"/>
</dbReference>
<evidence type="ECO:0000313" key="3">
    <source>
        <dbReference type="EMBL" id="PLW54078.1"/>
    </source>
</evidence>
<name>A0A2N5U9I8_9BASI</name>
<keyword evidence="4" id="KW-1185">Reference proteome</keyword>
<protein>
    <submittedName>
        <fullName evidence="2">Uncharacterized protein</fullName>
    </submittedName>
</protein>
<dbReference type="EMBL" id="PGCJ01000051">
    <property type="protein sequence ID" value="PLW54078.1"/>
    <property type="molecule type" value="Genomic_DNA"/>
</dbReference>
<proteinExistence type="predicted"/>
<sequence length="359" mass="39698">MCIAIWSSTNQLGYKLILASNRDEFLSRPSLPAHWHSFEPIQHHLQTLQANPTTNLNTTHGIQDNHQEHPILSGRDSIAGGTWLGINQQTGKYGFLTNVTPQLDHIVHNKEEEMGNPAQNCPTPASRGLIIQEFLQSKEGVESYIANLKSSRTSQDMNGYNLVIGQVGKNGGDGEDRIGFFCNRDPQGMDTLSGTISNLHPGPSESTLVHGVSNGIACQAPIWPKVTRGIDSMQDCLSKIGEATNSRQTGSNNLEMELFNLLSQTDDSTDEIPCNILIRPHHRVASPDTPHSLKTWYGTRTQTILLISQTTPAQITLVERDAFQIQLLTADSSEPNLGIPIWMGDDPSRWRRFDFQSPS</sequence>